<accession>A0ACC2GB27</accession>
<dbReference type="EMBL" id="CM055742">
    <property type="protein sequence ID" value="KAJ8000787.1"/>
    <property type="molecule type" value="Genomic_DNA"/>
</dbReference>
<gene>
    <name evidence="1" type="ORF">DPEC_G00183950</name>
</gene>
<protein>
    <submittedName>
        <fullName evidence="1">Uncharacterized protein</fullName>
    </submittedName>
</protein>
<proteinExistence type="predicted"/>
<keyword evidence="2" id="KW-1185">Reference proteome</keyword>
<reference evidence="1" key="1">
    <citation type="submission" date="2021-05" db="EMBL/GenBank/DDBJ databases">
        <authorList>
            <person name="Pan Q."/>
            <person name="Jouanno E."/>
            <person name="Zahm M."/>
            <person name="Klopp C."/>
            <person name="Cabau C."/>
            <person name="Louis A."/>
            <person name="Berthelot C."/>
            <person name="Parey E."/>
            <person name="Roest Crollius H."/>
            <person name="Montfort J."/>
            <person name="Robinson-Rechavi M."/>
            <person name="Bouchez O."/>
            <person name="Lampietro C."/>
            <person name="Lopez Roques C."/>
            <person name="Donnadieu C."/>
            <person name="Postlethwait J."/>
            <person name="Bobe J."/>
            <person name="Dillon D."/>
            <person name="Chandos A."/>
            <person name="von Hippel F."/>
            <person name="Guiguen Y."/>
        </authorList>
    </citation>
    <scope>NUCLEOTIDE SEQUENCE</scope>
    <source>
        <strain evidence="1">YG-Jan2019</strain>
    </source>
</reference>
<name>A0ACC2GB27_DALPE</name>
<dbReference type="Proteomes" id="UP001157502">
    <property type="component" value="Chromosome 15"/>
</dbReference>
<evidence type="ECO:0000313" key="2">
    <source>
        <dbReference type="Proteomes" id="UP001157502"/>
    </source>
</evidence>
<organism evidence="1 2">
    <name type="scientific">Dallia pectoralis</name>
    <name type="common">Alaska blackfish</name>
    <dbReference type="NCBI Taxonomy" id="75939"/>
    <lineage>
        <taxon>Eukaryota</taxon>
        <taxon>Metazoa</taxon>
        <taxon>Chordata</taxon>
        <taxon>Craniata</taxon>
        <taxon>Vertebrata</taxon>
        <taxon>Euteleostomi</taxon>
        <taxon>Actinopterygii</taxon>
        <taxon>Neopterygii</taxon>
        <taxon>Teleostei</taxon>
        <taxon>Protacanthopterygii</taxon>
        <taxon>Esociformes</taxon>
        <taxon>Umbridae</taxon>
        <taxon>Dallia</taxon>
    </lineage>
</organism>
<comment type="caution">
    <text evidence="1">The sequence shown here is derived from an EMBL/GenBank/DDBJ whole genome shotgun (WGS) entry which is preliminary data.</text>
</comment>
<sequence length="129" mass="14509">MLLLLRSYVSSNIHVMTQSFMPEYLGDGHMPVVVKPPTKSTHPPIRNMYPTFYQWISQIELTRERSITPGSPAPPEALRRCPRRYSVNALAARAPAAAARSNQPDSALRRVTTQHRVRKEDLGDVTGEV</sequence>
<evidence type="ECO:0000313" key="1">
    <source>
        <dbReference type="EMBL" id="KAJ8000787.1"/>
    </source>
</evidence>